<dbReference type="Proteomes" id="UP001165283">
    <property type="component" value="Unassembled WGS sequence"/>
</dbReference>
<gene>
    <name evidence="2" type="ORF">KDL28_39100</name>
</gene>
<organism evidence="2 3">
    <name type="scientific">Pseudonocardia humida</name>
    <dbReference type="NCBI Taxonomy" id="2800819"/>
    <lineage>
        <taxon>Bacteria</taxon>
        <taxon>Bacillati</taxon>
        <taxon>Actinomycetota</taxon>
        <taxon>Actinomycetes</taxon>
        <taxon>Pseudonocardiales</taxon>
        <taxon>Pseudonocardiaceae</taxon>
        <taxon>Pseudonocardia</taxon>
    </lineage>
</organism>
<feature type="signal peptide" evidence="1">
    <location>
        <begin position="1"/>
        <end position="21"/>
    </location>
</feature>
<accession>A0ABT1ADT1</accession>
<evidence type="ECO:0000313" key="2">
    <source>
        <dbReference type="EMBL" id="MCO1661071.1"/>
    </source>
</evidence>
<evidence type="ECO:0000256" key="1">
    <source>
        <dbReference type="SAM" id="SignalP"/>
    </source>
</evidence>
<evidence type="ECO:0008006" key="4">
    <source>
        <dbReference type="Google" id="ProtNLM"/>
    </source>
</evidence>
<name>A0ABT1ADT1_9PSEU</name>
<keyword evidence="3" id="KW-1185">Reference proteome</keyword>
<dbReference type="RefSeq" id="WP_252446583.1">
    <property type="nucleotide sequence ID" value="NZ_JAGSOV010000106.1"/>
</dbReference>
<evidence type="ECO:0000313" key="3">
    <source>
        <dbReference type="Proteomes" id="UP001165283"/>
    </source>
</evidence>
<keyword evidence="1" id="KW-0732">Signal</keyword>
<dbReference type="EMBL" id="JAGSOV010000106">
    <property type="protein sequence ID" value="MCO1661071.1"/>
    <property type="molecule type" value="Genomic_DNA"/>
</dbReference>
<reference evidence="2" key="1">
    <citation type="submission" date="2021-04" db="EMBL/GenBank/DDBJ databases">
        <title>Pseudonocardia sp. nov., isolated from sandy soil of mangrove forest.</title>
        <authorList>
            <person name="Zan Z."/>
            <person name="Huang R."/>
            <person name="Liu W."/>
        </authorList>
    </citation>
    <scope>NUCLEOTIDE SEQUENCE</scope>
    <source>
        <strain evidence="2">S2-4</strain>
    </source>
</reference>
<proteinExistence type="predicted"/>
<protein>
    <recommendedName>
        <fullName evidence="4">Lipoprotein</fullName>
    </recommendedName>
</protein>
<sequence length="166" mass="16930">MRIALAAVAGLVLLCCGCSTSQPEALQTAAAAAPMNCTETVATPAGSRPALLATSTGSWFGAADLWVGLPDHPAATQDESIVLKFPWVTLQGDEPTSALGVPQVSAIRPGLMTPVPASFGPYSQSYGTGGLAFWPATIEFPSPGCWTVSGSLGPTTVEFVVRVSPP</sequence>
<feature type="chain" id="PRO_5047254094" description="Lipoprotein" evidence="1">
    <location>
        <begin position="22"/>
        <end position="166"/>
    </location>
</feature>
<comment type="caution">
    <text evidence="2">The sequence shown here is derived from an EMBL/GenBank/DDBJ whole genome shotgun (WGS) entry which is preliminary data.</text>
</comment>